<keyword evidence="15" id="KW-0539">Nucleus</keyword>
<dbReference type="FunFam" id="2.60.120.650:FF:000035">
    <property type="entry name" value="PHD transcription factor Rum1"/>
    <property type="match status" value="1"/>
</dbReference>
<dbReference type="SMART" id="SM01014">
    <property type="entry name" value="ARID"/>
    <property type="match status" value="1"/>
</dbReference>
<keyword evidence="6" id="KW-0479">Metal-binding</keyword>
<dbReference type="Pfam" id="PF08429">
    <property type="entry name" value="PLU-1"/>
    <property type="match status" value="2"/>
</dbReference>
<dbReference type="InterPro" id="IPR013083">
    <property type="entry name" value="Znf_RING/FYVE/PHD"/>
</dbReference>
<dbReference type="InterPro" id="IPR001606">
    <property type="entry name" value="ARID_dom"/>
</dbReference>
<proteinExistence type="inferred from homology"/>
<dbReference type="Pfam" id="PF02928">
    <property type="entry name" value="zf-C5HC2"/>
    <property type="match status" value="1"/>
</dbReference>
<dbReference type="PROSITE" id="PS50016">
    <property type="entry name" value="ZF_PHD_2"/>
    <property type="match status" value="2"/>
</dbReference>
<reference evidence="27" key="1">
    <citation type="submission" date="2025-08" db="UniProtKB">
        <authorList>
            <consortium name="Ensembl"/>
        </authorList>
    </citation>
    <scope>IDENTIFICATION</scope>
</reference>
<keyword evidence="9" id="KW-0862">Zinc</keyword>
<dbReference type="Pfam" id="PF00628">
    <property type="entry name" value="PHD"/>
    <property type="match status" value="2"/>
</dbReference>
<dbReference type="InterPro" id="IPR048615">
    <property type="entry name" value="KDM5_C-hel"/>
</dbReference>
<organism evidence="27 28">
    <name type="scientific">Varanus komodoensis</name>
    <name type="common">Komodo dragon</name>
    <dbReference type="NCBI Taxonomy" id="61221"/>
    <lineage>
        <taxon>Eukaryota</taxon>
        <taxon>Metazoa</taxon>
        <taxon>Chordata</taxon>
        <taxon>Craniata</taxon>
        <taxon>Vertebrata</taxon>
        <taxon>Euteleostomi</taxon>
        <taxon>Lepidosauria</taxon>
        <taxon>Squamata</taxon>
        <taxon>Bifurcata</taxon>
        <taxon>Unidentata</taxon>
        <taxon>Episquamata</taxon>
        <taxon>Toxicofera</taxon>
        <taxon>Anguimorpha</taxon>
        <taxon>Paleoanguimorpha</taxon>
        <taxon>Varanoidea</taxon>
        <taxon>Varanidae</taxon>
        <taxon>Varanus</taxon>
    </lineage>
</organism>
<dbReference type="Gene3D" id="1.10.150.60">
    <property type="entry name" value="ARID DNA-binding domain"/>
    <property type="match status" value="1"/>
</dbReference>
<dbReference type="InterPro" id="IPR019787">
    <property type="entry name" value="Znf_PHD-finger"/>
</dbReference>
<keyword evidence="13" id="KW-0408">Iron</keyword>
<evidence type="ECO:0000256" key="8">
    <source>
        <dbReference type="ARBA" id="ARBA00022771"/>
    </source>
</evidence>
<dbReference type="InterPro" id="IPR047974">
    <property type="entry name" value="KDM5A_ARID"/>
</dbReference>
<dbReference type="SUPFAM" id="SSF46774">
    <property type="entry name" value="ARID-like"/>
    <property type="match status" value="1"/>
</dbReference>
<sequence>MSGDDDGPGGSHYVAEFVPPPECPVFEPSWEEFSDPLGFIGRIRPLAEKTGICKIRPPKDWQPPFACDVQSFRFTPRVQRLNELEAMTRVKLDFLDQLAKFWELQGSTLKIPVVERKILDLYSLSKIVASKGGFEVVTKEKKWSKVASRLGYLPGKATGSLLKSHYERILYPYELFQSGVSLMAEAGEMSRNTELKKLQIFGAGPKMMGLALGAKEKEGCVKGLCLFLGVPKHPSPFCQGPNLQNPSRVVSHSLQGLSRVVDLYVCLFCGRGNNEDKLLLCDGCDDSYHTFCLIPPLPDVPKGDWRCPKCVAEECSKPREAFGFEQAVREYTLQSFGEMADNFKSDYFNMPVHMVPTELVEKEFWRLVSSIEEDVIVEYGADISSKDFGSGFPIKDGRRKLMPEEEEYAISGWNLNNMPVLEQSVLAHINADISGMKVPWLYVGMCFSSFCWHIEDHWSYSINYLHWGEPKTWYGVPSHAAEQLEEVMRELAPELFETQPDLLHQLVTIMNPNILMEHGVPVYRTNQCAGEFVVTFPRAYHSGFNQGYNFAEAVNFCTADWLPIGRQCVSHYRRLRRHCVFSHEELIFKMAADPECLDVGLAAMVCKEMTIMTEEEARLRESGVLMSEEEVFELVPDDERQCAACRTTCFLSALTCSCNPERLVCLYHPNDLCSCTMQKKCLRYRYPLEDFPSLLYGVKVRAQSYDTWVSRVTEALSANLSHKKDVIELRVMLEDAEDRKYPENDLFRKLRDAVKEAETCASVAQLLLSKKQKHRYYPELWQFDCFCMKINDVEEFHDRAQEAMMDEVPDSAKLQMLIDMGTGLYVELPELPRLKQELQQARWLDEVRVTLSDPQRVTLDVMKKLIDSGVGLAPHHAVEKAMAELQELLTVSERWEEKAKVCLQARPRQSIAALESIVNEAKNIPAYLPNVLALREALQRARDWTAIVEAIQNGSNYAYLEQLENLSAKGRLIPVRLDALPQVDSQVAAARAWRERTGRTFLKKNSNYTLLQVLSPRTDIGVYGNSKNRRKRAKELIEKEKEKDLDMESLSELEDGLEETRDTAAVVAVFKDREQKEVEAMHALREANLAKMTMVDRIEEIKFCICRKTASGFMLQCELCKDWFHSTCVPLPKSSSQKKGSSWPAKEVKFLCPLCMRSRRPRLETILSLLVSLQKLPVRLPEGEALQCLTERAMSWQDRARQALATDELSSALAKLSVLSQRMVEQAAREKTEKIISAELQKAAANPDLQVGGLNSDEDIREAYGYDIKVSTPRKSPLVPRSLEPPVLELSSGAKSQLEDLMMIGDLLEVSLDETQHIWRILQATHPPSEDRFLHIMEVRISCRYSKQGLIVTGQKKKSNLSL</sequence>
<dbReference type="GO" id="GO:0045893">
    <property type="term" value="P:positive regulation of DNA-templated transcription"/>
    <property type="evidence" value="ECO:0007669"/>
    <property type="project" value="UniProtKB-ARBA"/>
</dbReference>
<keyword evidence="11" id="KW-0223">Dioxygenase</keyword>
<dbReference type="PANTHER" id="PTHR10694">
    <property type="entry name" value="LYSINE-SPECIFIC DEMETHYLASE"/>
    <property type="match status" value="1"/>
</dbReference>
<evidence type="ECO:0000256" key="2">
    <source>
        <dbReference type="ARBA" id="ARBA00004604"/>
    </source>
</evidence>
<dbReference type="InterPro" id="IPR011011">
    <property type="entry name" value="Znf_FYVE_PHD"/>
</dbReference>
<dbReference type="SUPFAM" id="SSF57903">
    <property type="entry name" value="FYVE/PHD zinc finger"/>
    <property type="match status" value="2"/>
</dbReference>
<dbReference type="PROSITE" id="PS01359">
    <property type="entry name" value="ZF_PHD_1"/>
    <property type="match status" value="2"/>
</dbReference>
<comment type="similarity">
    <text evidence="3">Belongs to the JARID1 histone demethylase family.</text>
</comment>
<evidence type="ECO:0000259" key="23">
    <source>
        <dbReference type="PROSITE" id="PS50016"/>
    </source>
</evidence>
<dbReference type="SMART" id="SM00558">
    <property type="entry name" value="JmjC"/>
    <property type="match status" value="1"/>
</dbReference>
<evidence type="ECO:0000256" key="16">
    <source>
        <dbReference type="ARBA" id="ARBA00048734"/>
    </source>
</evidence>
<evidence type="ECO:0000256" key="4">
    <source>
        <dbReference type="ARBA" id="ARBA00012902"/>
    </source>
</evidence>
<dbReference type="FunFam" id="1.10.150.60:FF:000001">
    <property type="entry name" value="Putative lysine-specific demethylase 5b"/>
    <property type="match status" value="1"/>
</dbReference>
<dbReference type="PROSITE" id="PS51184">
    <property type="entry name" value="JMJC"/>
    <property type="match status" value="1"/>
</dbReference>
<dbReference type="Gene3D" id="3.30.40.10">
    <property type="entry name" value="Zinc/RING finger domain, C3HC4 (zinc finger)"/>
    <property type="match status" value="2"/>
</dbReference>
<keyword evidence="10" id="KW-0156">Chromatin regulator</keyword>
<evidence type="ECO:0000259" key="26">
    <source>
        <dbReference type="PROSITE" id="PS51184"/>
    </source>
</evidence>
<dbReference type="InterPro" id="IPR047973">
    <property type="entry name" value="KDM5A_PHD1"/>
</dbReference>
<dbReference type="InterPro" id="IPR004198">
    <property type="entry name" value="Znf_C5HC2"/>
</dbReference>
<reference evidence="27" key="2">
    <citation type="submission" date="2025-09" db="UniProtKB">
        <authorList>
            <consortium name="Ensembl"/>
        </authorList>
    </citation>
    <scope>IDENTIFICATION</scope>
</reference>
<dbReference type="SMART" id="SM00501">
    <property type="entry name" value="BRIGHT"/>
    <property type="match status" value="1"/>
</dbReference>
<evidence type="ECO:0000256" key="12">
    <source>
        <dbReference type="ARBA" id="ARBA00023002"/>
    </source>
</evidence>
<dbReference type="EC" id="1.14.11.67" evidence="4"/>
<dbReference type="Pfam" id="PF21323">
    <property type="entry name" value="KDM5_C-hel"/>
    <property type="match status" value="1"/>
</dbReference>
<keyword evidence="14" id="KW-0010">Activator</keyword>
<dbReference type="Pfam" id="PF02375">
    <property type="entry name" value="JmjN"/>
    <property type="match status" value="1"/>
</dbReference>
<dbReference type="InterPro" id="IPR047970">
    <property type="entry name" value="KDM5A_PHD2"/>
</dbReference>
<dbReference type="InterPro" id="IPR001965">
    <property type="entry name" value="Znf_PHD"/>
</dbReference>
<evidence type="ECO:0000256" key="15">
    <source>
        <dbReference type="ARBA" id="ARBA00023242"/>
    </source>
</evidence>
<evidence type="ECO:0000313" key="27">
    <source>
        <dbReference type="Ensembl" id="ENSVKKP00000028828.1"/>
    </source>
</evidence>
<dbReference type="FunFam" id="3.30.40.10:FF:000368">
    <property type="entry name" value="Lysine demethylase 5A"/>
    <property type="match status" value="1"/>
</dbReference>
<dbReference type="GO" id="GO:0000785">
    <property type="term" value="C:chromatin"/>
    <property type="evidence" value="ECO:0007669"/>
    <property type="project" value="TreeGrafter"/>
</dbReference>
<dbReference type="CDD" id="cd15602">
    <property type="entry name" value="PHD1_KDM5A"/>
    <property type="match status" value="1"/>
</dbReference>
<evidence type="ECO:0000256" key="10">
    <source>
        <dbReference type="ARBA" id="ARBA00022853"/>
    </source>
</evidence>
<evidence type="ECO:0000256" key="3">
    <source>
        <dbReference type="ARBA" id="ARBA00006801"/>
    </source>
</evidence>
<keyword evidence="28" id="KW-1185">Reference proteome</keyword>
<evidence type="ECO:0000259" key="24">
    <source>
        <dbReference type="PROSITE" id="PS51011"/>
    </source>
</evidence>
<evidence type="ECO:0000256" key="22">
    <source>
        <dbReference type="PROSITE-ProRule" id="PRU00146"/>
    </source>
</evidence>
<dbReference type="PROSITE" id="PS51183">
    <property type="entry name" value="JMJN"/>
    <property type="match status" value="1"/>
</dbReference>
<evidence type="ECO:0000256" key="20">
    <source>
        <dbReference type="ARBA" id="ARBA00083311"/>
    </source>
</evidence>
<evidence type="ECO:0000256" key="21">
    <source>
        <dbReference type="ARBA" id="ARBA00083498"/>
    </source>
</evidence>
<dbReference type="InterPro" id="IPR019786">
    <property type="entry name" value="Zinc_finger_PHD-type_CS"/>
</dbReference>
<dbReference type="InterPro" id="IPR003349">
    <property type="entry name" value="JmjN"/>
</dbReference>
<evidence type="ECO:0000256" key="7">
    <source>
        <dbReference type="ARBA" id="ARBA00022737"/>
    </source>
</evidence>
<dbReference type="SMART" id="SM00249">
    <property type="entry name" value="PHD"/>
    <property type="match status" value="2"/>
</dbReference>
<dbReference type="GO" id="GO:0003677">
    <property type="term" value="F:DNA binding"/>
    <property type="evidence" value="ECO:0007669"/>
    <property type="project" value="InterPro"/>
</dbReference>
<evidence type="ECO:0000256" key="19">
    <source>
        <dbReference type="ARBA" id="ARBA00080580"/>
    </source>
</evidence>
<dbReference type="Ensembl" id="ENSVKKT00000029513.1">
    <property type="protein sequence ID" value="ENSVKKP00000028828.1"/>
    <property type="gene ID" value="ENSVKKG00000018586.1"/>
</dbReference>
<evidence type="ECO:0000313" key="28">
    <source>
        <dbReference type="Proteomes" id="UP000694545"/>
    </source>
</evidence>
<dbReference type="InterPro" id="IPR036431">
    <property type="entry name" value="ARID_dom_sf"/>
</dbReference>
<accession>A0A8D2Q968</accession>
<dbReference type="CDD" id="cd16873">
    <property type="entry name" value="ARID_KDM5A"/>
    <property type="match status" value="1"/>
</dbReference>
<dbReference type="Pfam" id="PF02373">
    <property type="entry name" value="JmjC"/>
    <property type="match status" value="1"/>
</dbReference>
<dbReference type="PROSITE" id="PS51011">
    <property type="entry name" value="ARID"/>
    <property type="match status" value="1"/>
</dbReference>
<dbReference type="CDD" id="cd15606">
    <property type="entry name" value="PHD2_KDM5A"/>
    <property type="match status" value="1"/>
</dbReference>
<dbReference type="GO" id="GO:0005730">
    <property type="term" value="C:nucleolus"/>
    <property type="evidence" value="ECO:0007669"/>
    <property type="project" value="UniProtKB-SubCell"/>
</dbReference>
<dbReference type="GO" id="GO:0005654">
    <property type="term" value="C:nucleoplasm"/>
    <property type="evidence" value="ECO:0007669"/>
    <property type="project" value="UniProtKB-ARBA"/>
</dbReference>
<feature type="domain" description="ARID" evidence="24">
    <location>
        <begin position="88"/>
        <end position="178"/>
    </location>
</feature>
<evidence type="ECO:0000256" key="11">
    <source>
        <dbReference type="ARBA" id="ARBA00022964"/>
    </source>
</evidence>
<keyword evidence="8 22" id="KW-0863">Zinc-finger</keyword>
<dbReference type="GO" id="GO:0008270">
    <property type="term" value="F:zinc ion binding"/>
    <property type="evidence" value="ECO:0007669"/>
    <property type="project" value="UniProtKB-KW"/>
</dbReference>
<evidence type="ECO:0000256" key="9">
    <source>
        <dbReference type="ARBA" id="ARBA00022833"/>
    </source>
</evidence>
<keyword evidence="7" id="KW-0677">Repeat</keyword>
<feature type="domain" description="PHD-type" evidence="23">
    <location>
        <begin position="263"/>
        <end position="313"/>
    </location>
</feature>
<evidence type="ECO:0000256" key="18">
    <source>
        <dbReference type="ARBA" id="ARBA00076093"/>
    </source>
</evidence>
<evidence type="ECO:0000256" key="6">
    <source>
        <dbReference type="ARBA" id="ARBA00022723"/>
    </source>
</evidence>
<evidence type="ECO:0000256" key="5">
    <source>
        <dbReference type="ARBA" id="ARBA00022473"/>
    </source>
</evidence>
<name>A0A8D2Q968_VARKO</name>
<dbReference type="InterPro" id="IPR003347">
    <property type="entry name" value="JmjC_dom"/>
</dbReference>
<comment type="catalytic activity">
    <reaction evidence="16">
        <text>N(6),N(6),N(6)-trimethyl-L-lysyl(4)-[histone H3] + 3 2-oxoglutarate + 3 O2 = L-lysyl(4)-[histone H3] + 3 formaldehyde + 3 succinate + 3 CO2</text>
        <dbReference type="Rhea" id="RHEA:60208"/>
        <dbReference type="Rhea" id="RHEA-COMP:15537"/>
        <dbReference type="Rhea" id="RHEA-COMP:15547"/>
        <dbReference type="ChEBI" id="CHEBI:15379"/>
        <dbReference type="ChEBI" id="CHEBI:16526"/>
        <dbReference type="ChEBI" id="CHEBI:16810"/>
        <dbReference type="ChEBI" id="CHEBI:16842"/>
        <dbReference type="ChEBI" id="CHEBI:29969"/>
        <dbReference type="ChEBI" id="CHEBI:30031"/>
        <dbReference type="ChEBI" id="CHEBI:61961"/>
        <dbReference type="EC" id="1.14.11.67"/>
    </reaction>
</comment>
<comment type="subcellular location">
    <subcellularLocation>
        <location evidence="2">Nucleus</location>
        <location evidence="2">Nucleolus</location>
    </subcellularLocation>
</comment>
<evidence type="ECO:0000256" key="1">
    <source>
        <dbReference type="ARBA" id="ARBA00001954"/>
    </source>
</evidence>
<evidence type="ECO:0000256" key="14">
    <source>
        <dbReference type="ARBA" id="ARBA00023159"/>
    </source>
</evidence>
<dbReference type="PANTHER" id="PTHR10694:SF17">
    <property type="entry name" value="LYSINE-SPECIFIC DEMETHYLASE 5A"/>
    <property type="match status" value="1"/>
</dbReference>
<feature type="domain" description="JmjC" evidence="26">
    <location>
        <begin position="407"/>
        <end position="573"/>
    </location>
</feature>
<dbReference type="GO" id="GO:0034647">
    <property type="term" value="F:histone H3K4me/H3K4me2/H3K4me3 demethylase activity"/>
    <property type="evidence" value="ECO:0007669"/>
    <property type="project" value="UniProtKB-EC"/>
</dbReference>
<comment type="cofactor">
    <cofactor evidence="1">
        <name>Fe(2+)</name>
        <dbReference type="ChEBI" id="CHEBI:29033"/>
    </cofactor>
</comment>
<feature type="domain" description="JmjN" evidence="25">
    <location>
        <begin position="23"/>
        <end position="64"/>
    </location>
</feature>
<keyword evidence="5" id="KW-0217">Developmental protein</keyword>
<protein>
    <recommendedName>
        <fullName evidence="17">Lysine-specific demethylase 5A</fullName>
        <ecNumber evidence="4">1.14.11.67</ecNumber>
    </recommendedName>
    <alternativeName>
        <fullName evidence="21">Histone demethylase JARID1A</fullName>
    </alternativeName>
    <alternativeName>
        <fullName evidence="18">Jumonji/ARID domain-containing protein 1A</fullName>
    </alternativeName>
    <alternativeName>
        <fullName evidence="19">Retinoblastoma-binding protein 2</fullName>
    </alternativeName>
    <alternativeName>
        <fullName evidence="20">[histone H3]-trimethyl-L-lysine(4) demethylase 5A</fullName>
    </alternativeName>
</protein>
<dbReference type="Pfam" id="PF01388">
    <property type="entry name" value="ARID"/>
    <property type="match status" value="1"/>
</dbReference>
<dbReference type="FunFam" id="2.60.120.650:FF:000001">
    <property type="entry name" value="Putative lysine-specific demethylase 5b"/>
    <property type="match status" value="1"/>
</dbReference>
<dbReference type="Proteomes" id="UP000694545">
    <property type="component" value="Unplaced"/>
</dbReference>
<evidence type="ECO:0000256" key="17">
    <source>
        <dbReference type="ARBA" id="ARBA00069202"/>
    </source>
</evidence>
<evidence type="ECO:0000259" key="25">
    <source>
        <dbReference type="PROSITE" id="PS51183"/>
    </source>
</evidence>
<evidence type="ECO:0000256" key="13">
    <source>
        <dbReference type="ARBA" id="ARBA00023004"/>
    </source>
</evidence>
<dbReference type="InterPro" id="IPR013637">
    <property type="entry name" value="Lys_sp_deMease-like_dom"/>
</dbReference>
<dbReference type="SMART" id="SM00545">
    <property type="entry name" value="JmjN"/>
    <property type="match status" value="1"/>
</dbReference>
<keyword evidence="12" id="KW-0560">Oxidoreductase</keyword>
<feature type="domain" description="PHD-type" evidence="23">
    <location>
        <begin position="1101"/>
        <end position="1158"/>
    </location>
</feature>
<dbReference type="Gene3D" id="2.60.120.650">
    <property type="entry name" value="Cupin"/>
    <property type="match status" value="1"/>
</dbReference>
<dbReference type="SUPFAM" id="SSF51197">
    <property type="entry name" value="Clavaminate synthase-like"/>
    <property type="match status" value="1"/>
</dbReference>